<dbReference type="HOGENOM" id="CLU_086011_0_1_6"/>
<dbReference type="EMBL" id="AP014633">
    <property type="protein sequence ID" value="BAP54735.1"/>
    <property type="molecule type" value="Genomic_DNA"/>
</dbReference>
<dbReference type="InterPro" id="IPR041494">
    <property type="entry name" value="PIN7"/>
</dbReference>
<dbReference type="Proteomes" id="UP000031623">
    <property type="component" value="Chromosome"/>
</dbReference>
<dbReference type="AlphaFoldDB" id="A0A090AIQ2"/>
<proteinExistence type="predicted"/>
<protein>
    <recommendedName>
        <fullName evidence="1">PIN-like domain-containing protein</fullName>
    </recommendedName>
</protein>
<sequence>MCNVENVSVLLIDLDNCPNQIEQLAQNLEKYARIIVCYGSQPPKISLNLALLLANPIYHKRLEFVGMQKSGKNAADFGLCFYAGRLSAQMSVEQTEYLIVSNDADLDHAVNLLIQQGCKAKRIGNKHTSESAILDLTIIDDLPQKITLIATEYRSKKSAHFKSRPAKKATLLNDIRAFCRNKFPNHEQEIFDFLEQQAYFKVEGEKIIYLTGEK</sequence>
<evidence type="ECO:0000313" key="3">
    <source>
        <dbReference type="Proteomes" id="UP000031623"/>
    </source>
</evidence>
<reference evidence="2 3" key="1">
    <citation type="journal article" date="2014" name="ISME J.">
        <title>Ecophysiology of Thioploca ingrica as revealed by the complete genome sequence supplemented with proteomic evidence.</title>
        <authorList>
            <person name="Kojima H."/>
            <person name="Ogura Y."/>
            <person name="Yamamoto N."/>
            <person name="Togashi T."/>
            <person name="Mori H."/>
            <person name="Watanabe T."/>
            <person name="Nemoto F."/>
            <person name="Kurokawa K."/>
            <person name="Hayashi T."/>
            <person name="Fukui M."/>
        </authorList>
    </citation>
    <scope>NUCLEOTIDE SEQUENCE [LARGE SCALE GENOMIC DNA]</scope>
</reference>
<dbReference type="Pfam" id="PF18475">
    <property type="entry name" value="PIN7"/>
    <property type="match status" value="1"/>
</dbReference>
<dbReference type="STRING" id="40754.THII_0438"/>
<organism evidence="2 3">
    <name type="scientific">Thioploca ingrica</name>
    <dbReference type="NCBI Taxonomy" id="40754"/>
    <lineage>
        <taxon>Bacteria</taxon>
        <taxon>Pseudomonadati</taxon>
        <taxon>Pseudomonadota</taxon>
        <taxon>Gammaproteobacteria</taxon>
        <taxon>Thiotrichales</taxon>
        <taxon>Thiotrichaceae</taxon>
        <taxon>Thioploca</taxon>
    </lineage>
</organism>
<gene>
    <name evidence="2" type="ORF">THII_0438</name>
</gene>
<feature type="domain" description="PIN-like" evidence="1">
    <location>
        <begin position="11"/>
        <end position="117"/>
    </location>
</feature>
<name>A0A090AIQ2_9GAMM</name>
<dbReference type="KEGG" id="tig:THII_0438"/>
<accession>A0A090AIQ2</accession>
<evidence type="ECO:0000259" key="1">
    <source>
        <dbReference type="Pfam" id="PF18475"/>
    </source>
</evidence>
<keyword evidence="3" id="KW-1185">Reference proteome</keyword>
<evidence type="ECO:0000313" key="2">
    <source>
        <dbReference type="EMBL" id="BAP54735.1"/>
    </source>
</evidence>
<dbReference type="OrthoDB" id="9791898at2"/>